<feature type="chain" id="PRO_5026950275" evidence="2">
    <location>
        <begin position="21"/>
        <end position="377"/>
    </location>
</feature>
<dbReference type="EMBL" id="CADCUM010000008">
    <property type="protein sequence ID" value="CAA9367477.1"/>
    <property type="molecule type" value="Genomic_DNA"/>
</dbReference>
<dbReference type="PROSITE" id="PS51257">
    <property type="entry name" value="PROKAR_LIPOPROTEIN"/>
    <property type="match status" value="1"/>
</dbReference>
<proteinExistence type="predicted"/>
<feature type="signal peptide" evidence="2">
    <location>
        <begin position="1"/>
        <end position="20"/>
    </location>
</feature>
<gene>
    <name evidence="3" type="ORF">AVDCRST_MAG32-218</name>
</gene>
<sequence length="377" mass="39518">MAVRTALAAALLLAATGCTADDTDPASSPGERTTETPSETAPESPASTEPETPEPSSTGSPTDTTAGDRVALLDWQDTGEPVDARVTVGDEWRVAVDRSRTTAELTGPTGGLALPAGPRRRFSEVLLDDEWAVLVAQDRAESRPSVARVVELATGDVRRVVTPEPASGGSWAMADGSLWYPTTGDGGAYCLATLALADSNGEDGWCAEPRTGWSGLTASSAGVGMMTFDDRRPVACRTVNLVDGSGLPQPVAEAEPCTGWDVAATETGAIWSVVPRARRQEEATFHATSEDGVVDLGAGTTGSLVPCGDSVFFVRDPQDRDDPARLMRWTAGPELEIAYESRSRGNAFLGEPVCSGDVLTLSSYGQDGDEQVWARVD</sequence>
<reference evidence="3" key="1">
    <citation type="submission" date="2020-02" db="EMBL/GenBank/DDBJ databases">
        <authorList>
            <person name="Meier V. D."/>
        </authorList>
    </citation>
    <scope>NUCLEOTIDE SEQUENCE</scope>
    <source>
        <strain evidence="3">AVDCRST_MAG32</strain>
    </source>
</reference>
<keyword evidence="2" id="KW-0732">Signal</keyword>
<dbReference type="AlphaFoldDB" id="A0A6J4MUA0"/>
<feature type="compositionally biased region" description="Low complexity" evidence="1">
    <location>
        <begin position="35"/>
        <end position="66"/>
    </location>
</feature>
<evidence type="ECO:0000313" key="3">
    <source>
        <dbReference type="EMBL" id="CAA9367477.1"/>
    </source>
</evidence>
<feature type="region of interest" description="Disordered" evidence="1">
    <location>
        <begin position="17"/>
        <end position="66"/>
    </location>
</feature>
<accession>A0A6J4MUA0</accession>
<evidence type="ECO:0000256" key="1">
    <source>
        <dbReference type="SAM" id="MobiDB-lite"/>
    </source>
</evidence>
<organism evidence="3">
    <name type="scientific">uncultured Nocardioides sp</name>
    <dbReference type="NCBI Taxonomy" id="198441"/>
    <lineage>
        <taxon>Bacteria</taxon>
        <taxon>Bacillati</taxon>
        <taxon>Actinomycetota</taxon>
        <taxon>Actinomycetes</taxon>
        <taxon>Propionibacteriales</taxon>
        <taxon>Nocardioidaceae</taxon>
        <taxon>Nocardioides</taxon>
        <taxon>environmental samples</taxon>
    </lineage>
</organism>
<protein>
    <submittedName>
        <fullName evidence="3">Uncharacterized protein</fullName>
    </submittedName>
</protein>
<evidence type="ECO:0000256" key="2">
    <source>
        <dbReference type="SAM" id="SignalP"/>
    </source>
</evidence>
<name>A0A6J4MUA0_9ACTN</name>